<dbReference type="PANTHER" id="PTHR33426:SF42">
    <property type="entry name" value="NEUROCHONDRIN"/>
    <property type="match status" value="1"/>
</dbReference>
<protein>
    <submittedName>
        <fullName evidence="2">Uncharacterized protein</fullName>
    </submittedName>
</protein>
<keyword evidence="1" id="KW-0472">Membrane</keyword>
<keyword evidence="1" id="KW-0812">Transmembrane</keyword>
<dbReference type="AlphaFoldDB" id="A0A093Q1V3"/>
<evidence type="ECO:0000313" key="2">
    <source>
        <dbReference type="EMBL" id="KFW82611.1"/>
    </source>
</evidence>
<dbReference type="PANTHER" id="PTHR33426">
    <property type="entry name" value="C2H2-TYPE DOMAIN-CONTAINING PROTEIN"/>
    <property type="match status" value="1"/>
</dbReference>
<organism evidence="2 3">
    <name type="scientific">Manacus vitellinus</name>
    <name type="common">golden-collared manakin</name>
    <dbReference type="NCBI Taxonomy" id="328815"/>
    <lineage>
        <taxon>Eukaryota</taxon>
        <taxon>Metazoa</taxon>
        <taxon>Chordata</taxon>
        <taxon>Craniata</taxon>
        <taxon>Vertebrata</taxon>
        <taxon>Euteleostomi</taxon>
        <taxon>Archelosauria</taxon>
        <taxon>Archosauria</taxon>
        <taxon>Dinosauria</taxon>
        <taxon>Saurischia</taxon>
        <taxon>Theropoda</taxon>
        <taxon>Coelurosauria</taxon>
        <taxon>Aves</taxon>
        <taxon>Neognathae</taxon>
        <taxon>Neoaves</taxon>
        <taxon>Telluraves</taxon>
        <taxon>Australaves</taxon>
        <taxon>Passeriformes</taxon>
        <taxon>Pipridae</taxon>
        <taxon>Manacus</taxon>
    </lineage>
</organism>
<evidence type="ECO:0000313" key="3">
    <source>
        <dbReference type="Proteomes" id="UP000053258"/>
    </source>
</evidence>
<feature type="non-terminal residue" evidence="2">
    <location>
        <position position="1"/>
    </location>
</feature>
<keyword evidence="3" id="KW-1185">Reference proteome</keyword>
<reference evidence="2 3" key="1">
    <citation type="submission" date="2014-06" db="EMBL/GenBank/DDBJ databases">
        <title>Genome evolution of avian class.</title>
        <authorList>
            <person name="Zhang G."/>
            <person name="Li C."/>
        </authorList>
    </citation>
    <scope>NUCLEOTIDE SEQUENCE [LARGE SCALE GENOMIC DNA]</scope>
    <source>
        <strain evidence="2">BGI_N305</strain>
    </source>
</reference>
<gene>
    <name evidence="2" type="ORF">N305_05345</name>
</gene>
<proteinExistence type="predicted"/>
<feature type="transmembrane region" description="Helical" evidence="1">
    <location>
        <begin position="12"/>
        <end position="30"/>
    </location>
</feature>
<name>A0A093Q1V3_9PASS</name>
<dbReference type="Proteomes" id="UP000053258">
    <property type="component" value="Unassembled WGS sequence"/>
</dbReference>
<dbReference type="EMBL" id="KL671434">
    <property type="protein sequence ID" value="KFW82611.1"/>
    <property type="molecule type" value="Genomic_DNA"/>
</dbReference>
<accession>A0A093Q1V3</accession>
<feature type="non-terminal residue" evidence="2">
    <location>
        <position position="127"/>
    </location>
</feature>
<keyword evidence="1" id="KW-1133">Transmembrane helix</keyword>
<evidence type="ECO:0000256" key="1">
    <source>
        <dbReference type="SAM" id="Phobius"/>
    </source>
</evidence>
<sequence>VGDEVGVLSEAFPAFPGALVGLHLLVGLLVSRQVRALGEALPTLLTLVGPLPSVGDEVGVLSEAFPAFPTWVRPFPSVDALVLEEVFYQVGVVPRALPTFPTHIGPFPSVDVLVLDQVRVVPQALAT</sequence>